<dbReference type="Proteomes" id="UP000315496">
    <property type="component" value="Chromosome 5"/>
</dbReference>
<comment type="caution">
    <text evidence="10">The sequence shown here is derived from an EMBL/GenBank/DDBJ whole genome shotgun (WGS) entry which is preliminary data.</text>
</comment>
<keyword evidence="11" id="KW-1185">Reference proteome</keyword>
<keyword evidence="2" id="KW-0479">Metal-binding</keyword>
<dbReference type="Pfam" id="PF00149">
    <property type="entry name" value="Metallophos"/>
    <property type="match status" value="1"/>
</dbReference>
<evidence type="ECO:0000256" key="1">
    <source>
        <dbReference type="ARBA" id="ARBA00001936"/>
    </source>
</evidence>
<dbReference type="OrthoDB" id="10248313at2759"/>
<dbReference type="GO" id="GO:0005737">
    <property type="term" value="C:cytoplasm"/>
    <property type="evidence" value="ECO:0007669"/>
    <property type="project" value="TreeGrafter"/>
</dbReference>
<comment type="similarity">
    <text evidence="8">Belongs to the PPP phosphatase family.</text>
</comment>
<dbReference type="EMBL" id="VDLU01000005">
    <property type="protein sequence ID" value="TNJ26649.1"/>
    <property type="molecule type" value="Genomic_DNA"/>
</dbReference>
<keyword evidence="3 8" id="KW-0378">Hydrolase</keyword>
<dbReference type="InterPro" id="IPR050341">
    <property type="entry name" value="PP1_catalytic_subunit"/>
</dbReference>
<feature type="domain" description="Serine/threonine specific protein phosphatases" evidence="9">
    <location>
        <begin position="117"/>
        <end position="122"/>
    </location>
</feature>
<sequence length="356" mass="39135">MTTEALLDKLYAQLTLAQEPGTAVELDVEAVRQVVRLAKEQLEGQPAIQALGGNIYVVGDTHGQLHDILNYFEILGSPMTHNYLFLGDVIDRGRQSIECLVLMLVCKLRRPSNFFLIRGNHETEDLATSQRGQTLRQECRDRYPCRGDDLFQSLVSVFPYLPIAAVIGRRILCLHGCIASTTDLRLLSSLVLPISVEAAPPHLKVMLADLLWSDPLGPGIGSGVEPGQQDATVTYGSGDSQSRFPVYYNRRRNSGELVSDELACHLLDEYGFDLLVRGHECYADGISTTPSGRIFTVFGATHYYQSNEDVTAATVMVISEDLTVRFVQFYAEADGTVAIASEPFTRPPGGPGVRAR</sequence>
<dbReference type="VEuPathDB" id="GiardiaDB:GMRT_13764"/>
<dbReference type="EC" id="3.1.3.16" evidence="8"/>
<comment type="cofactor">
    <cofactor evidence="1">
        <name>Mn(2+)</name>
        <dbReference type="ChEBI" id="CHEBI:29035"/>
    </cofactor>
</comment>
<evidence type="ECO:0000256" key="6">
    <source>
        <dbReference type="ARBA" id="ARBA00047761"/>
    </source>
</evidence>
<protein>
    <recommendedName>
        <fullName evidence="8">Serine/threonine-protein phosphatase</fullName>
        <ecNumber evidence="8">3.1.3.16</ecNumber>
    </recommendedName>
</protein>
<dbReference type="PANTHER" id="PTHR11668">
    <property type="entry name" value="SERINE/THREONINE PROTEIN PHOSPHATASE"/>
    <property type="match status" value="1"/>
</dbReference>
<dbReference type="SMR" id="A0A4Z1T246"/>
<dbReference type="InterPro" id="IPR029052">
    <property type="entry name" value="Metallo-depent_PP-like"/>
</dbReference>
<evidence type="ECO:0000313" key="10">
    <source>
        <dbReference type="EMBL" id="TNJ26649.1"/>
    </source>
</evidence>
<evidence type="ECO:0000256" key="5">
    <source>
        <dbReference type="ARBA" id="ARBA00023211"/>
    </source>
</evidence>
<evidence type="ECO:0000256" key="4">
    <source>
        <dbReference type="ARBA" id="ARBA00022912"/>
    </source>
</evidence>
<keyword evidence="4" id="KW-0904">Protein phosphatase</keyword>
<dbReference type="PRINTS" id="PR00114">
    <property type="entry name" value="STPHPHTASE"/>
</dbReference>
<dbReference type="GO" id="GO:0046872">
    <property type="term" value="F:metal ion binding"/>
    <property type="evidence" value="ECO:0007669"/>
    <property type="project" value="UniProtKB-KW"/>
</dbReference>
<dbReference type="GO" id="GO:0004722">
    <property type="term" value="F:protein serine/threonine phosphatase activity"/>
    <property type="evidence" value="ECO:0007669"/>
    <property type="project" value="UniProtKB-EC"/>
</dbReference>
<reference evidence="10 11" key="1">
    <citation type="submission" date="2019-05" db="EMBL/GenBank/DDBJ databases">
        <title>The compact genome of Giardia muris reveals important steps in the evolution of intestinal protozoan parasites.</title>
        <authorList>
            <person name="Xu F."/>
            <person name="Jimenez-Gonzalez A."/>
            <person name="Einarsson E."/>
            <person name="Astvaldsson A."/>
            <person name="Peirasmaki D."/>
            <person name="Eckmann L."/>
            <person name="Andersson J.O."/>
            <person name="Svard S.G."/>
            <person name="Jerlstrom-Hultqvist J."/>
        </authorList>
    </citation>
    <scope>NUCLEOTIDE SEQUENCE [LARGE SCALE GENOMIC DNA]</scope>
    <source>
        <strain evidence="10 11">Roberts-Thomson</strain>
    </source>
</reference>
<keyword evidence="5" id="KW-0464">Manganese</keyword>
<dbReference type="PANTHER" id="PTHR11668:SF300">
    <property type="entry name" value="SERINE_THREONINE-PROTEIN PHOSPHATASE"/>
    <property type="match status" value="1"/>
</dbReference>
<dbReference type="SMART" id="SM00156">
    <property type="entry name" value="PP2Ac"/>
    <property type="match status" value="1"/>
</dbReference>
<evidence type="ECO:0000256" key="8">
    <source>
        <dbReference type="RuleBase" id="RU004273"/>
    </source>
</evidence>
<dbReference type="SUPFAM" id="SSF56300">
    <property type="entry name" value="Metallo-dependent phosphatases"/>
    <property type="match status" value="1"/>
</dbReference>
<proteinExistence type="inferred from homology"/>
<dbReference type="AlphaFoldDB" id="A0A4Z1T246"/>
<dbReference type="GO" id="GO:0005634">
    <property type="term" value="C:nucleus"/>
    <property type="evidence" value="ECO:0007669"/>
    <property type="project" value="TreeGrafter"/>
</dbReference>
<dbReference type="InterPro" id="IPR004843">
    <property type="entry name" value="Calcineurin-like_PHP"/>
</dbReference>
<dbReference type="InterPro" id="IPR006186">
    <property type="entry name" value="Ser/Thr-sp_prot-phosphatase"/>
</dbReference>
<dbReference type="Gene3D" id="3.60.21.10">
    <property type="match status" value="1"/>
</dbReference>
<accession>A0A4Z1T246</accession>
<organism evidence="10 11">
    <name type="scientific">Giardia muris</name>
    <dbReference type="NCBI Taxonomy" id="5742"/>
    <lineage>
        <taxon>Eukaryota</taxon>
        <taxon>Metamonada</taxon>
        <taxon>Diplomonadida</taxon>
        <taxon>Hexamitidae</taxon>
        <taxon>Giardiinae</taxon>
        <taxon>Giardia</taxon>
    </lineage>
</organism>
<dbReference type="PROSITE" id="PS00125">
    <property type="entry name" value="SER_THR_PHOSPHATASE"/>
    <property type="match status" value="1"/>
</dbReference>
<gene>
    <name evidence="10" type="ORF">GMRT_13764</name>
</gene>
<name>A0A4Z1T246_GIAMU</name>
<evidence type="ECO:0000256" key="2">
    <source>
        <dbReference type="ARBA" id="ARBA00022723"/>
    </source>
</evidence>
<evidence type="ECO:0000256" key="3">
    <source>
        <dbReference type="ARBA" id="ARBA00022801"/>
    </source>
</evidence>
<evidence type="ECO:0000256" key="7">
    <source>
        <dbReference type="ARBA" id="ARBA00048336"/>
    </source>
</evidence>
<comment type="catalytic activity">
    <reaction evidence="6">
        <text>O-phospho-L-seryl-[protein] + H2O = L-seryl-[protein] + phosphate</text>
        <dbReference type="Rhea" id="RHEA:20629"/>
        <dbReference type="Rhea" id="RHEA-COMP:9863"/>
        <dbReference type="Rhea" id="RHEA-COMP:11604"/>
        <dbReference type="ChEBI" id="CHEBI:15377"/>
        <dbReference type="ChEBI" id="CHEBI:29999"/>
        <dbReference type="ChEBI" id="CHEBI:43474"/>
        <dbReference type="ChEBI" id="CHEBI:83421"/>
        <dbReference type="EC" id="3.1.3.16"/>
    </reaction>
</comment>
<dbReference type="CDD" id="cd00144">
    <property type="entry name" value="MPP_PPP_family"/>
    <property type="match status" value="1"/>
</dbReference>
<evidence type="ECO:0000259" key="9">
    <source>
        <dbReference type="PROSITE" id="PS00125"/>
    </source>
</evidence>
<evidence type="ECO:0000313" key="11">
    <source>
        <dbReference type="Proteomes" id="UP000315496"/>
    </source>
</evidence>
<comment type="catalytic activity">
    <reaction evidence="7 8">
        <text>O-phospho-L-threonyl-[protein] + H2O = L-threonyl-[protein] + phosphate</text>
        <dbReference type="Rhea" id="RHEA:47004"/>
        <dbReference type="Rhea" id="RHEA-COMP:11060"/>
        <dbReference type="Rhea" id="RHEA-COMP:11605"/>
        <dbReference type="ChEBI" id="CHEBI:15377"/>
        <dbReference type="ChEBI" id="CHEBI:30013"/>
        <dbReference type="ChEBI" id="CHEBI:43474"/>
        <dbReference type="ChEBI" id="CHEBI:61977"/>
        <dbReference type="EC" id="3.1.3.16"/>
    </reaction>
</comment>